<dbReference type="Gene3D" id="3.90.226.10">
    <property type="entry name" value="2-enoyl-CoA Hydratase, Chain A, domain 1"/>
    <property type="match status" value="1"/>
</dbReference>
<comment type="subcellular location">
    <subcellularLocation>
        <location evidence="1">Peroxisome</location>
    </subcellularLocation>
</comment>
<keyword evidence="3" id="KW-0413">Isomerase</keyword>
<organism evidence="4 5">
    <name type="scientific">Ditylenchus dipsaci</name>
    <dbReference type="NCBI Taxonomy" id="166011"/>
    <lineage>
        <taxon>Eukaryota</taxon>
        <taxon>Metazoa</taxon>
        <taxon>Ecdysozoa</taxon>
        <taxon>Nematoda</taxon>
        <taxon>Chromadorea</taxon>
        <taxon>Rhabditida</taxon>
        <taxon>Tylenchina</taxon>
        <taxon>Tylenchomorpha</taxon>
        <taxon>Sphaerularioidea</taxon>
        <taxon>Anguinidae</taxon>
        <taxon>Anguininae</taxon>
        <taxon>Ditylenchus</taxon>
    </lineage>
</organism>
<dbReference type="InterPro" id="IPR001753">
    <property type="entry name" value="Enoyl-CoA_hydra/iso"/>
</dbReference>
<sequence>MSQPKIITSKSGSIFRITINRPSKKNAVDSETYKLLIENLALADKDDDISMTVITGVGDFFSSGNEFSASKIKNIAEDPKSATTLVQQFVDALIGHSKVLIGLVNGPAIGIACTTLALFDCVVCTDDAYFSCPFTKLGLLPEGTSSLSFPLIMGHSKAAQMLLFSEKMSANEAKQAGLVNIVIPRQLFKAESEKILQKYAQLMPQSLLKAKQLMRTQQQRHLLHSANQQEIEAIQHQWIQPETSRNVQKAFSKPNTSKI</sequence>
<keyword evidence="2" id="KW-0576">Peroxisome</keyword>
<evidence type="ECO:0000256" key="3">
    <source>
        <dbReference type="ARBA" id="ARBA00023235"/>
    </source>
</evidence>
<dbReference type="InterPro" id="IPR051053">
    <property type="entry name" value="ECH/Chromodomain_protein"/>
</dbReference>
<dbReference type="GO" id="GO:0005777">
    <property type="term" value="C:peroxisome"/>
    <property type="evidence" value="ECO:0007669"/>
    <property type="project" value="UniProtKB-SubCell"/>
</dbReference>
<dbReference type="GO" id="GO:0004165">
    <property type="term" value="F:delta(3)-delta(2)-enoyl-CoA isomerase activity"/>
    <property type="evidence" value="ECO:0007669"/>
    <property type="project" value="UniProtKB-ARBA"/>
</dbReference>
<evidence type="ECO:0000313" key="5">
    <source>
        <dbReference type="WBParaSite" id="jg24971.2"/>
    </source>
</evidence>
<evidence type="ECO:0000313" key="4">
    <source>
        <dbReference type="Proteomes" id="UP000887574"/>
    </source>
</evidence>
<dbReference type="InterPro" id="IPR029045">
    <property type="entry name" value="ClpP/crotonase-like_dom_sf"/>
</dbReference>
<keyword evidence="4" id="KW-1185">Reference proteome</keyword>
<reference evidence="5" key="1">
    <citation type="submission" date="2022-11" db="UniProtKB">
        <authorList>
            <consortium name="WormBaseParasite"/>
        </authorList>
    </citation>
    <scope>IDENTIFICATION</scope>
</reference>
<accession>A0A915E0R2</accession>
<name>A0A915E0R2_9BILA</name>
<evidence type="ECO:0000256" key="1">
    <source>
        <dbReference type="ARBA" id="ARBA00004275"/>
    </source>
</evidence>
<dbReference type="PANTHER" id="PTHR43684:SF1">
    <property type="entry name" value="ENOYL-COA DELTA ISOMERASE 2"/>
    <property type="match status" value="1"/>
</dbReference>
<dbReference type="CDD" id="cd06558">
    <property type="entry name" value="crotonase-like"/>
    <property type="match status" value="1"/>
</dbReference>
<proteinExistence type="predicted"/>
<evidence type="ECO:0000256" key="2">
    <source>
        <dbReference type="ARBA" id="ARBA00023140"/>
    </source>
</evidence>
<dbReference type="Gene3D" id="1.10.12.10">
    <property type="entry name" value="Lyase 2-enoyl-coa Hydratase, Chain A, domain 2"/>
    <property type="match status" value="1"/>
</dbReference>
<dbReference type="Pfam" id="PF00378">
    <property type="entry name" value="ECH_1"/>
    <property type="match status" value="1"/>
</dbReference>
<dbReference type="SUPFAM" id="SSF52096">
    <property type="entry name" value="ClpP/crotonase"/>
    <property type="match status" value="1"/>
</dbReference>
<dbReference type="InterPro" id="IPR014748">
    <property type="entry name" value="Enoyl-CoA_hydra_C"/>
</dbReference>
<dbReference type="PANTHER" id="PTHR43684">
    <property type="match status" value="1"/>
</dbReference>
<protein>
    <submittedName>
        <fullName evidence="5">Enoyl-CoA hydratase</fullName>
    </submittedName>
</protein>
<dbReference type="AlphaFoldDB" id="A0A915E0R2"/>
<dbReference type="Proteomes" id="UP000887574">
    <property type="component" value="Unplaced"/>
</dbReference>
<dbReference type="WBParaSite" id="jg24971.2">
    <property type="protein sequence ID" value="jg24971.2"/>
    <property type="gene ID" value="jg24971"/>
</dbReference>